<dbReference type="EMBL" id="MT776527">
    <property type="protein sequence ID" value="QNT35615.1"/>
    <property type="molecule type" value="Genomic_DNA"/>
</dbReference>
<name>A0A7H1KNV1_9EURY</name>
<organism evidence="1">
    <name type="scientific">uncultured Methanosarcinales archaeon</name>
    <dbReference type="NCBI Taxonomy" id="183757"/>
    <lineage>
        <taxon>Archaea</taxon>
        <taxon>Methanobacteriati</taxon>
        <taxon>Methanobacteriota</taxon>
        <taxon>Stenosarchaea group</taxon>
        <taxon>Methanomicrobia</taxon>
        <taxon>Methanosarcinales</taxon>
        <taxon>environmental samples</taxon>
    </lineage>
</organism>
<proteinExistence type="predicted"/>
<evidence type="ECO:0008006" key="2">
    <source>
        <dbReference type="Google" id="ProtNLM"/>
    </source>
</evidence>
<sequence length="208" mass="24173">MDDMGVPMLNSDKRPGKEEYAWVLDYLPYGDSSDNRPVYQKKPSVHGIGEKYFVLVEMVPKDGAMPQIGERVCIGNKERDVIDHVKRRLEHKSLTHGAQSELIYVLEKIVLNDETRFIEFVNAAYPISTRQHMLELLPGIGKKLMWAILEERKAGNFKSFEDLTHRVKGLHRPETIFAHQIENELMSNVRYRLFTTRPPEPSRKKGRR</sequence>
<dbReference type="PANTHER" id="PTHR40734:SF1">
    <property type="entry name" value="DNA-BINDING PROTEIN"/>
    <property type="match status" value="1"/>
</dbReference>
<reference evidence="1" key="1">
    <citation type="submission" date="2020-07" db="EMBL/GenBank/DDBJ databases">
        <title>Unique genomic features of the anaerobic methanotrophic archaea.</title>
        <authorList>
            <person name="Chadwick G.L."/>
            <person name="Skennerton C.T."/>
            <person name="Laso-Perez R."/>
            <person name="Leu A.O."/>
            <person name="Speth D.R."/>
            <person name="Yu H."/>
            <person name="Morgan-Lang C."/>
            <person name="Hatzenpichler R."/>
            <person name="Goudeau D."/>
            <person name="Malmstrom R."/>
            <person name="Brazelton W.J."/>
            <person name="Woyke T."/>
            <person name="Hallam S.J."/>
            <person name="Tyson G.W."/>
            <person name="Wegener G."/>
            <person name="Boetius A."/>
            <person name="Orphan V."/>
        </authorList>
    </citation>
    <scope>NUCLEOTIDE SEQUENCE</scope>
</reference>
<dbReference type="Gene3D" id="2.40.50.140">
    <property type="entry name" value="Nucleic acid-binding proteins"/>
    <property type="match status" value="1"/>
</dbReference>
<dbReference type="SUPFAM" id="SSF160975">
    <property type="entry name" value="AF1531-like"/>
    <property type="match status" value="1"/>
</dbReference>
<protein>
    <recommendedName>
        <fullName evidence="2">DUF655 domain-containing protein</fullName>
    </recommendedName>
</protein>
<evidence type="ECO:0000313" key="1">
    <source>
        <dbReference type="EMBL" id="QNT35615.1"/>
    </source>
</evidence>
<dbReference type="AlphaFoldDB" id="A0A7H1KNV1"/>
<dbReference type="InterPro" id="IPR012340">
    <property type="entry name" value="NA-bd_OB-fold"/>
</dbReference>
<accession>A0A7H1KNV1</accession>
<dbReference type="Pfam" id="PF04919">
    <property type="entry name" value="DUF655"/>
    <property type="match status" value="1"/>
</dbReference>
<dbReference type="InterPro" id="IPR007003">
    <property type="entry name" value="DUF655"/>
</dbReference>
<dbReference type="PANTHER" id="PTHR40734">
    <property type="entry name" value="TRNA-SPECIFIC ADENOSINE DEAMINASE-RELATED"/>
    <property type="match status" value="1"/>
</dbReference>
<gene>
    <name evidence="1" type="ORF">BFFPPMPJ_00020</name>
</gene>
<dbReference type="Gene3D" id="1.10.150.280">
    <property type="entry name" value="AF1531-like domain"/>
    <property type="match status" value="1"/>
</dbReference>